<accession>A0AAD4LX22</accession>
<sequence length="156" mass="16884">MHSSAVVLALVGLVAFLALAVPVEGTTYDRDVHDFASRGDEILDSRGQGDFDLSGQIGQFFNNHHLGFLNNIRRDDLVGQSDLSSSSDVLNRILDLFPADSQGQTLVPAIFLAGWVVSASSLWTHTGRSLEHTIRNSMLEISPNSCVTFTPSVLSL</sequence>
<evidence type="ECO:0000313" key="2">
    <source>
        <dbReference type="EMBL" id="KAI0293842.1"/>
    </source>
</evidence>
<dbReference type="Proteomes" id="UP001203297">
    <property type="component" value="Unassembled WGS sequence"/>
</dbReference>
<dbReference type="AlphaFoldDB" id="A0AAD4LX22"/>
<comment type="caution">
    <text evidence="2">The sequence shown here is derived from an EMBL/GenBank/DDBJ whole genome shotgun (WGS) entry which is preliminary data.</text>
</comment>
<organism evidence="2 3">
    <name type="scientific">Multifurca ochricompacta</name>
    <dbReference type="NCBI Taxonomy" id="376703"/>
    <lineage>
        <taxon>Eukaryota</taxon>
        <taxon>Fungi</taxon>
        <taxon>Dikarya</taxon>
        <taxon>Basidiomycota</taxon>
        <taxon>Agaricomycotina</taxon>
        <taxon>Agaricomycetes</taxon>
        <taxon>Russulales</taxon>
        <taxon>Russulaceae</taxon>
        <taxon>Multifurca</taxon>
    </lineage>
</organism>
<evidence type="ECO:0000313" key="3">
    <source>
        <dbReference type="Proteomes" id="UP001203297"/>
    </source>
</evidence>
<keyword evidence="1" id="KW-0732">Signal</keyword>
<keyword evidence="3" id="KW-1185">Reference proteome</keyword>
<dbReference type="EMBL" id="WTXG01000088">
    <property type="protein sequence ID" value="KAI0293842.1"/>
    <property type="molecule type" value="Genomic_DNA"/>
</dbReference>
<evidence type="ECO:0000256" key="1">
    <source>
        <dbReference type="SAM" id="SignalP"/>
    </source>
</evidence>
<feature type="signal peptide" evidence="1">
    <location>
        <begin position="1"/>
        <end position="25"/>
    </location>
</feature>
<reference evidence="2" key="1">
    <citation type="journal article" date="2022" name="New Phytol.">
        <title>Evolutionary transition to the ectomycorrhizal habit in the genomes of a hyperdiverse lineage of mushroom-forming fungi.</title>
        <authorList>
            <person name="Looney B."/>
            <person name="Miyauchi S."/>
            <person name="Morin E."/>
            <person name="Drula E."/>
            <person name="Courty P.E."/>
            <person name="Kohler A."/>
            <person name="Kuo A."/>
            <person name="LaButti K."/>
            <person name="Pangilinan J."/>
            <person name="Lipzen A."/>
            <person name="Riley R."/>
            <person name="Andreopoulos W."/>
            <person name="He G."/>
            <person name="Johnson J."/>
            <person name="Nolan M."/>
            <person name="Tritt A."/>
            <person name="Barry K.W."/>
            <person name="Grigoriev I.V."/>
            <person name="Nagy L.G."/>
            <person name="Hibbett D."/>
            <person name="Henrissat B."/>
            <person name="Matheny P.B."/>
            <person name="Labbe J."/>
            <person name="Martin F.M."/>
        </authorList>
    </citation>
    <scope>NUCLEOTIDE SEQUENCE</scope>
    <source>
        <strain evidence="2">BPL690</strain>
    </source>
</reference>
<gene>
    <name evidence="2" type="ORF">B0F90DRAFT_1353029</name>
</gene>
<proteinExistence type="predicted"/>
<feature type="chain" id="PRO_5042130399" evidence="1">
    <location>
        <begin position="26"/>
        <end position="156"/>
    </location>
</feature>
<name>A0AAD4LX22_9AGAM</name>
<protein>
    <submittedName>
        <fullName evidence="2">Uncharacterized protein</fullName>
    </submittedName>
</protein>